<dbReference type="InParanoid" id="E3JAH0"/>
<dbReference type="PANTHER" id="PTHR11070">
    <property type="entry name" value="UVRD / RECB / PCRA DNA HELICASE FAMILY MEMBER"/>
    <property type="match status" value="1"/>
</dbReference>
<reference evidence="12 13" key="1">
    <citation type="submission" date="2010-10" db="EMBL/GenBank/DDBJ databases">
        <title>Complete sequence of Frankia sp. EuI1c.</title>
        <authorList>
            <consortium name="US DOE Joint Genome Institute"/>
            <person name="Lucas S."/>
            <person name="Copeland A."/>
            <person name="Lapidus A."/>
            <person name="Cheng J.-F."/>
            <person name="Bruce D."/>
            <person name="Goodwin L."/>
            <person name="Pitluck S."/>
            <person name="Chertkov O."/>
            <person name="Detter J.C."/>
            <person name="Han C."/>
            <person name="Tapia R."/>
            <person name="Land M."/>
            <person name="Hauser L."/>
            <person name="Jeffries C."/>
            <person name="Kyrpides N."/>
            <person name="Ivanova N."/>
            <person name="Mikhailova N."/>
            <person name="Beauchemin N."/>
            <person name="Sen A."/>
            <person name="Sur S.A."/>
            <person name="Gtari M."/>
            <person name="Wall L."/>
            <person name="Tisa L."/>
            <person name="Woyke T."/>
        </authorList>
    </citation>
    <scope>NUCLEOTIDE SEQUENCE [LARGE SCALE GENOMIC DNA]</scope>
    <source>
        <strain evidence="13">DSM 45817 / CECT 9037 / EuI1c</strain>
    </source>
</reference>
<feature type="domain" description="UvrD-like helicase ATP-binding" evidence="11">
    <location>
        <begin position="258"/>
        <end position="542"/>
    </location>
</feature>
<dbReference type="GO" id="GO:0003677">
    <property type="term" value="F:DNA binding"/>
    <property type="evidence" value="ECO:0007669"/>
    <property type="project" value="UniProtKB-KW"/>
</dbReference>
<dbReference type="SUPFAM" id="SSF52540">
    <property type="entry name" value="P-loop containing nucleoside triphosphate hydrolases"/>
    <property type="match status" value="1"/>
</dbReference>
<protein>
    <recommendedName>
        <fullName evidence="8">DNA 3'-5' helicase</fullName>
        <ecNumber evidence="8">5.6.2.4</ecNumber>
    </recommendedName>
</protein>
<dbReference type="InterPro" id="IPR014016">
    <property type="entry name" value="UvrD-like_ATP-bd"/>
</dbReference>
<dbReference type="GO" id="GO:0005524">
    <property type="term" value="F:ATP binding"/>
    <property type="evidence" value="ECO:0007669"/>
    <property type="project" value="UniProtKB-UniRule"/>
</dbReference>
<dbReference type="Pfam" id="PF00580">
    <property type="entry name" value="UvrD-helicase"/>
    <property type="match status" value="1"/>
</dbReference>
<gene>
    <name evidence="12" type="ordered locus">FraEuI1c_2996</name>
</gene>
<dbReference type="GO" id="GO:0000725">
    <property type="term" value="P:recombinational repair"/>
    <property type="evidence" value="ECO:0007669"/>
    <property type="project" value="TreeGrafter"/>
</dbReference>
<dbReference type="PROSITE" id="PS51198">
    <property type="entry name" value="UVRD_HELICASE_ATP_BIND"/>
    <property type="match status" value="1"/>
</dbReference>
<evidence type="ECO:0000256" key="4">
    <source>
        <dbReference type="ARBA" id="ARBA00022806"/>
    </source>
</evidence>
<evidence type="ECO:0000256" key="10">
    <source>
        <dbReference type="PROSITE-ProRule" id="PRU00560"/>
    </source>
</evidence>
<dbReference type="eggNOG" id="COG0210">
    <property type="taxonomic scope" value="Bacteria"/>
</dbReference>
<evidence type="ECO:0000313" key="12">
    <source>
        <dbReference type="EMBL" id="ADP81021.1"/>
    </source>
</evidence>
<evidence type="ECO:0000256" key="7">
    <source>
        <dbReference type="ARBA" id="ARBA00034617"/>
    </source>
</evidence>
<evidence type="ECO:0000256" key="2">
    <source>
        <dbReference type="ARBA" id="ARBA00022741"/>
    </source>
</evidence>
<dbReference type="HOGENOM" id="CLU_023846_0_0_11"/>
<dbReference type="OrthoDB" id="3196525at2"/>
<dbReference type="RefSeq" id="WP_013424139.1">
    <property type="nucleotide sequence ID" value="NC_014666.1"/>
</dbReference>
<keyword evidence="4 10" id="KW-0347">Helicase</keyword>
<dbReference type="GO" id="GO:0005829">
    <property type="term" value="C:cytosol"/>
    <property type="evidence" value="ECO:0007669"/>
    <property type="project" value="TreeGrafter"/>
</dbReference>
<evidence type="ECO:0000256" key="1">
    <source>
        <dbReference type="ARBA" id="ARBA00009922"/>
    </source>
</evidence>
<organism evidence="12 13">
    <name type="scientific">Pseudofrankia inefficax (strain DSM 45817 / CECT 9037 / DDB 130130 / EuI1c)</name>
    <name type="common">Frankia inefficax</name>
    <dbReference type="NCBI Taxonomy" id="298654"/>
    <lineage>
        <taxon>Bacteria</taxon>
        <taxon>Bacillati</taxon>
        <taxon>Actinomycetota</taxon>
        <taxon>Actinomycetes</taxon>
        <taxon>Frankiales</taxon>
        <taxon>Frankiaceae</taxon>
        <taxon>Pseudofrankia</taxon>
    </lineage>
</organism>
<dbReference type="EMBL" id="CP002299">
    <property type="protein sequence ID" value="ADP81021.1"/>
    <property type="molecule type" value="Genomic_DNA"/>
</dbReference>
<evidence type="ECO:0000256" key="6">
    <source>
        <dbReference type="ARBA" id="ARBA00023235"/>
    </source>
</evidence>
<dbReference type="GO" id="GO:0043138">
    <property type="term" value="F:3'-5' DNA helicase activity"/>
    <property type="evidence" value="ECO:0007669"/>
    <property type="project" value="UniProtKB-EC"/>
</dbReference>
<accession>E3JAH0</accession>
<evidence type="ECO:0000256" key="5">
    <source>
        <dbReference type="ARBA" id="ARBA00022840"/>
    </source>
</evidence>
<dbReference type="KEGG" id="fri:FraEuI1c_2996"/>
<keyword evidence="3 10" id="KW-0378">Hydrolase</keyword>
<dbReference type="PANTHER" id="PTHR11070:SF45">
    <property type="entry name" value="DNA 3'-5' HELICASE"/>
    <property type="match status" value="1"/>
</dbReference>
<feature type="binding site" evidence="10">
    <location>
        <begin position="279"/>
        <end position="286"/>
    </location>
    <ligand>
        <name>ATP</name>
        <dbReference type="ChEBI" id="CHEBI:30616"/>
    </ligand>
</feature>
<evidence type="ECO:0000256" key="9">
    <source>
        <dbReference type="ARBA" id="ARBA00048988"/>
    </source>
</evidence>
<name>E3JAH0_PSEI1</name>
<keyword evidence="6" id="KW-0413">Isomerase</keyword>
<proteinExistence type="inferred from homology"/>
<dbReference type="AlphaFoldDB" id="E3JAH0"/>
<comment type="catalytic activity">
    <reaction evidence="7">
        <text>Couples ATP hydrolysis with the unwinding of duplex DNA by translocating in the 3'-5' direction.</text>
        <dbReference type="EC" id="5.6.2.4"/>
    </reaction>
</comment>
<keyword evidence="5 10" id="KW-0067">ATP-binding</keyword>
<dbReference type="Pfam" id="PF13361">
    <property type="entry name" value="UvrD_C"/>
    <property type="match status" value="1"/>
</dbReference>
<evidence type="ECO:0000259" key="11">
    <source>
        <dbReference type="PROSITE" id="PS51198"/>
    </source>
</evidence>
<dbReference type="Proteomes" id="UP000002484">
    <property type="component" value="Chromosome"/>
</dbReference>
<dbReference type="InterPro" id="IPR014017">
    <property type="entry name" value="DNA_helicase_UvrD-like_C"/>
</dbReference>
<keyword evidence="2 10" id="KW-0547">Nucleotide-binding</keyword>
<keyword evidence="13" id="KW-1185">Reference proteome</keyword>
<dbReference type="Gene3D" id="3.40.50.300">
    <property type="entry name" value="P-loop containing nucleotide triphosphate hydrolases"/>
    <property type="match status" value="2"/>
</dbReference>
<dbReference type="InterPro" id="IPR027417">
    <property type="entry name" value="P-loop_NTPase"/>
</dbReference>
<comment type="similarity">
    <text evidence="1">Belongs to the helicase family. UvrD subfamily.</text>
</comment>
<evidence type="ECO:0000256" key="8">
    <source>
        <dbReference type="ARBA" id="ARBA00034808"/>
    </source>
</evidence>
<evidence type="ECO:0000256" key="3">
    <source>
        <dbReference type="ARBA" id="ARBA00022801"/>
    </source>
</evidence>
<dbReference type="STRING" id="298654.FraEuI1c_2996"/>
<sequence length="734" mass="79600">MARLGIDKDFLLDFARLDKPVQQKVSDTFAKFQQATHAGLHLEKISNARDDRLRTIRIDQFWRGVVLAPDHGDHYTLLKVLPHEEAYAWAQRRRVSVNSATGRIEIRDSVALDATLPELDRSARRGRGGTRPLFADVDATTLRRLGIDQQTLAFARAVTDLAQLETAQAFLPESQWTVLYGLAAGLSPDDVWQEIAAAVLTVSGPDEPVSPATVGAGAFDPDDVAAAVERSQDRVVLVSGPAELLEVLNHPFDLWRVYLHPVQFKVAHARYRGPARVTGGPGTGKTVVALHRARHLAAAGAGPVLLTTFTGTLTATLQTNLALLEAEAAIRDRVAVRTVDQVANQIWRSVHGAPPPLIQGDDERDLWKELIDERGLAFGDRFVADEWRQVILGNGINDLAGYQAASRAGRGKPLTAAQRSRVWAAVEAFEARLREQGVLTHALVCAEATRLLDQGAVAPNLFGHHPDAAGRRPFRHVVVDEAQDLSPAQWRLLRAAVAPAENDLFLAGDAHQRIYGHRASLRDHGIVVTGRASRLTVNYRTTAEILAWSLGMLRDERIDDLDGGLDSIAGYRSELHGRRPVLAGAPTPSDEAKGLIDVVRGWIDAGVEPAEIGVAARTNAVVDETLTALLDAGLPARSLAKPKPRGRKAGTGSQVAVGSMHRMKGLEFRCLAVTGVGAGQVPSSAVTPADEDPYAHALDLQRERCVLFVACTRAREQLYVSWHGAPSPFLTAVR</sequence>
<dbReference type="Gene3D" id="1.10.10.160">
    <property type="match status" value="1"/>
</dbReference>
<evidence type="ECO:0000313" key="13">
    <source>
        <dbReference type="Proteomes" id="UP000002484"/>
    </source>
</evidence>
<comment type="catalytic activity">
    <reaction evidence="9">
        <text>ATP + H2O = ADP + phosphate + H(+)</text>
        <dbReference type="Rhea" id="RHEA:13065"/>
        <dbReference type="ChEBI" id="CHEBI:15377"/>
        <dbReference type="ChEBI" id="CHEBI:15378"/>
        <dbReference type="ChEBI" id="CHEBI:30616"/>
        <dbReference type="ChEBI" id="CHEBI:43474"/>
        <dbReference type="ChEBI" id="CHEBI:456216"/>
        <dbReference type="EC" id="5.6.2.4"/>
    </reaction>
</comment>
<dbReference type="GO" id="GO:0016887">
    <property type="term" value="F:ATP hydrolysis activity"/>
    <property type="evidence" value="ECO:0007669"/>
    <property type="project" value="RHEA"/>
</dbReference>
<dbReference type="InterPro" id="IPR013986">
    <property type="entry name" value="DExx_box_DNA_helicase_dom_sf"/>
</dbReference>
<dbReference type="EC" id="5.6.2.4" evidence="8"/>
<dbReference type="InterPro" id="IPR000212">
    <property type="entry name" value="DNA_helicase_UvrD/REP"/>
</dbReference>